<proteinExistence type="predicted"/>
<dbReference type="RefSeq" id="XP_070858552.1">
    <property type="nucleotide sequence ID" value="XM_071000917.1"/>
</dbReference>
<evidence type="ECO:0000313" key="2">
    <source>
        <dbReference type="Proteomes" id="UP001610728"/>
    </source>
</evidence>
<dbReference type="EMBL" id="JABSNW010000005">
    <property type="protein sequence ID" value="KAL2887372.1"/>
    <property type="molecule type" value="Genomic_DNA"/>
</dbReference>
<gene>
    <name evidence="1" type="ORF">HOO65_050493</name>
</gene>
<keyword evidence="2" id="KW-1185">Reference proteome</keyword>
<accession>A0ABR4MGM1</accession>
<name>A0ABR4MGM1_9PEZI</name>
<organism evidence="1 2">
    <name type="scientific">Ceratocystis lukuohia</name>
    <dbReference type="NCBI Taxonomy" id="2019550"/>
    <lineage>
        <taxon>Eukaryota</taxon>
        <taxon>Fungi</taxon>
        <taxon>Dikarya</taxon>
        <taxon>Ascomycota</taxon>
        <taxon>Pezizomycotina</taxon>
        <taxon>Sordariomycetes</taxon>
        <taxon>Hypocreomycetidae</taxon>
        <taxon>Microascales</taxon>
        <taxon>Ceratocystidaceae</taxon>
        <taxon>Ceratocystis</taxon>
    </lineage>
</organism>
<dbReference type="Proteomes" id="UP001610728">
    <property type="component" value="Unassembled WGS sequence"/>
</dbReference>
<evidence type="ECO:0000313" key="1">
    <source>
        <dbReference type="EMBL" id="KAL2887372.1"/>
    </source>
</evidence>
<dbReference type="GeneID" id="98119105"/>
<protein>
    <recommendedName>
        <fullName evidence="3">HTH CENPB-type domain-containing protein</fullName>
    </recommendedName>
</protein>
<sequence length="113" mass="13038">MANRLLADRDASPVGNRWASNFVKRQPDLKTRFNRRYDYKRAKCEDPTVNGSWFPLVENIVIKYGMSLTGIYNFDETGFIMGLIASETIVAGTDRRGKTKYVQPKNRDWDTVI</sequence>
<reference evidence="1 2" key="1">
    <citation type="submission" date="2020-05" db="EMBL/GenBank/DDBJ databases">
        <title>Ceratocystis lukuohia genome.</title>
        <authorList>
            <person name="Harrington T.C."/>
            <person name="Kim K."/>
            <person name="Mayers C.G."/>
        </authorList>
    </citation>
    <scope>NUCLEOTIDE SEQUENCE [LARGE SCALE GENOMIC DNA]</scope>
    <source>
        <strain evidence="1 2">C4212</strain>
    </source>
</reference>
<evidence type="ECO:0008006" key="3">
    <source>
        <dbReference type="Google" id="ProtNLM"/>
    </source>
</evidence>
<comment type="caution">
    <text evidence="1">The sequence shown here is derived from an EMBL/GenBank/DDBJ whole genome shotgun (WGS) entry which is preliminary data.</text>
</comment>